<keyword evidence="2" id="KW-0732">Signal</keyword>
<dbReference type="PROSITE" id="PS51677">
    <property type="entry name" value="NODB"/>
    <property type="match status" value="1"/>
</dbReference>
<dbReference type="Gene3D" id="3.20.20.370">
    <property type="entry name" value="Glycoside hydrolase/deacetylase"/>
    <property type="match status" value="1"/>
</dbReference>
<dbReference type="PANTHER" id="PTHR34216:SF3">
    <property type="entry name" value="POLY-BETA-1,6-N-ACETYL-D-GLUCOSAMINE N-DEACETYLASE"/>
    <property type="match status" value="1"/>
</dbReference>
<dbReference type="CDD" id="cd10970">
    <property type="entry name" value="CE4_DAC_u1_6s"/>
    <property type="match status" value="1"/>
</dbReference>
<dbReference type="InterPro" id="IPR002509">
    <property type="entry name" value="NODB_dom"/>
</dbReference>
<dbReference type="Proteomes" id="UP000178812">
    <property type="component" value="Unassembled WGS sequence"/>
</dbReference>
<dbReference type="Gene3D" id="2.60.120.260">
    <property type="entry name" value="Galactose-binding domain-like"/>
    <property type="match status" value="1"/>
</dbReference>
<comment type="subcellular location">
    <subcellularLocation>
        <location evidence="1">Secreted</location>
    </subcellularLocation>
</comment>
<dbReference type="GO" id="GO:0005576">
    <property type="term" value="C:extracellular region"/>
    <property type="evidence" value="ECO:0007669"/>
    <property type="project" value="UniProtKB-SubCell"/>
</dbReference>
<gene>
    <name evidence="4" type="ORF">A2125_01480</name>
</gene>
<dbReference type="InterPro" id="IPR011330">
    <property type="entry name" value="Glyco_hydro/deAcase_b/a-brl"/>
</dbReference>
<evidence type="ECO:0000313" key="5">
    <source>
        <dbReference type="Proteomes" id="UP000178812"/>
    </source>
</evidence>
<dbReference type="SUPFAM" id="SSF88713">
    <property type="entry name" value="Glycoside hydrolase/deacetylase"/>
    <property type="match status" value="1"/>
</dbReference>
<accession>A0A1F7WTC6</accession>
<dbReference type="EMBL" id="MGFM01000006">
    <property type="protein sequence ID" value="OGM06043.1"/>
    <property type="molecule type" value="Genomic_DNA"/>
</dbReference>
<dbReference type="AlphaFoldDB" id="A0A1F7WTC6"/>
<evidence type="ECO:0000313" key="4">
    <source>
        <dbReference type="EMBL" id="OGM06043.1"/>
    </source>
</evidence>
<protein>
    <recommendedName>
        <fullName evidence="3">NodB homology domain-containing protein</fullName>
    </recommendedName>
</protein>
<name>A0A1F7WTC6_9BACT</name>
<evidence type="ECO:0000259" key="3">
    <source>
        <dbReference type="PROSITE" id="PS51677"/>
    </source>
</evidence>
<reference evidence="4 5" key="1">
    <citation type="journal article" date="2016" name="Nat. Commun.">
        <title>Thousands of microbial genomes shed light on interconnected biogeochemical processes in an aquifer system.</title>
        <authorList>
            <person name="Anantharaman K."/>
            <person name="Brown C.T."/>
            <person name="Hug L.A."/>
            <person name="Sharon I."/>
            <person name="Castelle C.J."/>
            <person name="Probst A.J."/>
            <person name="Thomas B.C."/>
            <person name="Singh A."/>
            <person name="Wilkins M.J."/>
            <person name="Karaoz U."/>
            <person name="Brodie E.L."/>
            <person name="Williams K.H."/>
            <person name="Hubbard S.S."/>
            <person name="Banfield J.F."/>
        </authorList>
    </citation>
    <scope>NUCLEOTIDE SEQUENCE [LARGE SCALE GENOMIC DNA]</scope>
</reference>
<feature type="domain" description="NodB homology" evidence="3">
    <location>
        <begin position="165"/>
        <end position="400"/>
    </location>
</feature>
<dbReference type="PANTHER" id="PTHR34216">
    <property type="match status" value="1"/>
</dbReference>
<sequence length="400" mass="43798">MSNYEIQAGTLFETFETIGDWTGAGTGGGAIAVDTSIYSVGSGSLKITAPAAGNYYATKTISADLSRAGIISYDVYVENTTNLPSITVYISSTTGFTSYFSKGITSTPLKQGWNRIRLYKNFWGNTGVDDWANTMLRIRVRVDAHASAAGVVYFDQMRYGTYHRPKIVWTCDDGRVTQYSELFAYMSPRRMRATCYVYAQGIASGANYMTLANLTELYGAGWDICSHTYNHTNLTTLSTQAEMQAEISNNRKYLETNGFTRNSMQNHFCYPNGGFNPTVLLALQAENVLSARTVKSLTGLNTATPVDDPLLLITRNLGASTTLAVAKASVDNAISAGATLVIESHNFVTPAVEETEFPVADMQSLVDYIYQYKMAGILDVVTISEWYRGLSEGRKSAELS</sequence>
<dbReference type="GO" id="GO:0005975">
    <property type="term" value="P:carbohydrate metabolic process"/>
    <property type="evidence" value="ECO:0007669"/>
    <property type="project" value="InterPro"/>
</dbReference>
<comment type="caution">
    <text evidence="4">The sequence shown here is derived from an EMBL/GenBank/DDBJ whole genome shotgun (WGS) entry which is preliminary data.</text>
</comment>
<dbReference type="Pfam" id="PF01522">
    <property type="entry name" value="Polysacc_deac_1"/>
    <property type="match status" value="1"/>
</dbReference>
<evidence type="ECO:0000256" key="1">
    <source>
        <dbReference type="ARBA" id="ARBA00004613"/>
    </source>
</evidence>
<organism evidence="4 5">
    <name type="scientific">Candidatus Woesebacteria bacterium GWB1_43_5</name>
    <dbReference type="NCBI Taxonomy" id="1802474"/>
    <lineage>
        <taxon>Bacteria</taxon>
        <taxon>Candidatus Woeseibacteriota</taxon>
    </lineage>
</organism>
<proteinExistence type="predicted"/>
<evidence type="ECO:0000256" key="2">
    <source>
        <dbReference type="ARBA" id="ARBA00022729"/>
    </source>
</evidence>
<dbReference type="GO" id="GO:0016810">
    <property type="term" value="F:hydrolase activity, acting on carbon-nitrogen (but not peptide) bonds"/>
    <property type="evidence" value="ECO:0007669"/>
    <property type="project" value="InterPro"/>
</dbReference>
<dbReference type="InterPro" id="IPR051398">
    <property type="entry name" value="Polysacch_Deacetylase"/>
</dbReference>